<accession>A0A8S2F9G8</accession>
<reference evidence="1" key="1">
    <citation type="submission" date="2021-02" db="EMBL/GenBank/DDBJ databases">
        <authorList>
            <person name="Nowell W R."/>
        </authorList>
    </citation>
    <scope>NUCLEOTIDE SEQUENCE</scope>
</reference>
<protein>
    <submittedName>
        <fullName evidence="1">Uncharacterized protein</fullName>
    </submittedName>
</protein>
<dbReference type="Proteomes" id="UP000682733">
    <property type="component" value="Unassembled WGS sequence"/>
</dbReference>
<sequence length="165" mass="19222">FQRNMAQLDLATIVDCQTIWLDQYIGESGNNEDIKNKFRLIMSTLITFTNVEECLQFIRSNNQKKLFIITSGTLGRQIVPIINDLPQLNSVYIYCSDVARNTSWAIKYPKIKDICDAEDELLNRFTNDIAQYIMTQGDHYTKIYDTVKAKFCYSYANELFTRVRS</sequence>
<dbReference type="EMBL" id="CAJOBA010046757">
    <property type="protein sequence ID" value="CAF4193336.1"/>
    <property type="molecule type" value="Genomic_DNA"/>
</dbReference>
<gene>
    <name evidence="1" type="ORF">OVA965_LOCUS32304</name>
    <name evidence="2" type="ORF">TMI583_LOCUS33161</name>
</gene>
<evidence type="ECO:0000313" key="3">
    <source>
        <dbReference type="Proteomes" id="UP000677228"/>
    </source>
</evidence>
<comment type="caution">
    <text evidence="1">The sequence shown here is derived from an EMBL/GenBank/DDBJ whole genome shotgun (WGS) entry which is preliminary data.</text>
</comment>
<evidence type="ECO:0000313" key="1">
    <source>
        <dbReference type="EMBL" id="CAF1385221.1"/>
    </source>
</evidence>
<dbReference type="Proteomes" id="UP000677228">
    <property type="component" value="Unassembled WGS sequence"/>
</dbReference>
<evidence type="ECO:0000313" key="2">
    <source>
        <dbReference type="EMBL" id="CAF4193336.1"/>
    </source>
</evidence>
<organism evidence="1 3">
    <name type="scientific">Didymodactylos carnosus</name>
    <dbReference type="NCBI Taxonomy" id="1234261"/>
    <lineage>
        <taxon>Eukaryota</taxon>
        <taxon>Metazoa</taxon>
        <taxon>Spiralia</taxon>
        <taxon>Gnathifera</taxon>
        <taxon>Rotifera</taxon>
        <taxon>Eurotatoria</taxon>
        <taxon>Bdelloidea</taxon>
        <taxon>Philodinida</taxon>
        <taxon>Philodinidae</taxon>
        <taxon>Didymodactylos</taxon>
    </lineage>
</organism>
<name>A0A8S2F9G8_9BILA</name>
<proteinExistence type="predicted"/>
<dbReference type="AlphaFoldDB" id="A0A8S2F9G8"/>
<feature type="non-terminal residue" evidence="1">
    <location>
        <position position="1"/>
    </location>
</feature>
<dbReference type="EMBL" id="CAJNOK010025059">
    <property type="protein sequence ID" value="CAF1385221.1"/>
    <property type="molecule type" value="Genomic_DNA"/>
</dbReference>